<dbReference type="InterPro" id="IPR001296">
    <property type="entry name" value="Glyco_trans_1"/>
</dbReference>
<dbReference type="Pfam" id="PF13439">
    <property type="entry name" value="Glyco_transf_4"/>
    <property type="match status" value="1"/>
</dbReference>
<dbReference type="PANTHER" id="PTHR46401">
    <property type="entry name" value="GLYCOSYLTRANSFERASE WBBK-RELATED"/>
    <property type="match status" value="1"/>
</dbReference>
<sequence length="366" mass="39572">MKVAIDARKLFDGGIGAYVRGLLGALATRREGHEFVALMPPELLGRVSWPNDTVIETPVTAGKYGFAEHFVVPRAATRAGARLLHAPHYTLPLLWTGPAVVTIHDLIHLRFPSFHPTGAATYARLMAGFAAKRAQLVIADSEYGRQEIVSLLGIEASKVRVIPLAPAAGLAPAGDEAVLAFRTERRLPPDYVLYVGARKRHKNLEVLMRAIAILARTERPPLVLSGSPWSAQDDLARLARVLGIEDTIAFAGPLQNDGELACLYSGARVYAQPSLAEGFGLPPLEAMACNVPVIASNVTAMPEVLGHAARLVPPDQPEAWAAALRDVLSNEWERTRMTLAGRTRAESFTWAKTAEQTMKAYEEAVG</sequence>
<comment type="caution">
    <text evidence="4">The sequence shown here is derived from an EMBL/GenBank/DDBJ whole genome shotgun (WGS) entry which is preliminary data.</text>
</comment>
<protein>
    <submittedName>
        <fullName evidence="4">Glycosyltransferase family 4 protein</fullName>
    </submittedName>
</protein>
<dbReference type="GO" id="GO:0016757">
    <property type="term" value="F:glycosyltransferase activity"/>
    <property type="evidence" value="ECO:0007669"/>
    <property type="project" value="InterPro"/>
</dbReference>
<dbReference type="EMBL" id="JABFRW010000107">
    <property type="protein sequence ID" value="NOT34297.1"/>
    <property type="molecule type" value="Genomic_DNA"/>
</dbReference>
<reference evidence="4 5" key="1">
    <citation type="submission" date="2020-04" db="EMBL/GenBank/DDBJ databases">
        <title>Metagenomic profiling of ammonia- and methane-oxidizing microorganisms in a Dutch drinking water treatment plant.</title>
        <authorList>
            <person name="Poghosyan L."/>
            <person name="Leucker S."/>
        </authorList>
    </citation>
    <scope>NUCLEOTIDE SEQUENCE [LARGE SCALE GENOMIC DNA]</scope>
    <source>
        <strain evidence="4">S-RSF-IL-03</strain>
    </source>
</reference>
<dbReference type="PANTHER" id="PTHR46401:SF2">
    <property type="entry name" value="GLYCOSYLTRANSFERASE WBBK-RELATED"/>
    <property type="match status" value="1"/>
</dbReference>
<gene>
    <name evidence="4" type="ORF">HOP12_09030</name>
</gene>
<evidence type="ECO:0000256" key="1">
    <source>
        <dbReference type="ARBA" id="ARBA00022679"/>
    </source>
</evidence>
<dbReference type="Gene3D" id="3.40.50.2000">
    <property type="entry name" value="Glycogen Phosphorylase B"/>
    <property type="match status" value="2"/>
</dbReference>
<evidence type="ECO:0000313" key="4">
    <source>
        <dbReference type="EMBL" id="NOT34297.1"/>
    </source>
</evidence>
<evidence type="ECO:0000259" key="2">
    <source>
        <dbReference type="Pfam" id="PF00534"/>
    </source>
</evidence>
<feature type="domain" description="Glycosyl transferase family 1" evidence="2">
    <location>
        <begin position="185"/>
        <end position="343"/>
    </location>
</feature>
<dbReference type="AlphaFoldDB" id="A0A849SN94"/>
<dbReference type="Proteomes" id="UP000580839">
    <property type="component" value="Unassembled WGS sequence"/>
</dbReference>
<evidence type="ECO:0000313" key="5">
    <source>
        <dbReference type="Proteomes" id="UP000580839"/>
    </source>
</evidence>
<keyword evidence="1 4" id="KW-0808">Transferase</keyword>
<evidence type="ECO:0000259" key="3">
    <source>
        <dbReference type="Pfam" id="PF13439"/>
    </source>
</evidence>
<dbReference type="CDD" id="cd03809">
    <property type="entry name" value="GT4_MtfB-like"/>
    <property type="match status" value="1"/>
</dbReference>
<dbReference type="SUPFAM" id="SSF53756">
    <property type="entry name" value="UDP-Glycosyltransferase/glycogen phosphorylase"/>
    <property type="match status" value="1"/>
</dbReference>
<accession>A0A849SN94</accession>
<proteinExistence type="predicted"/>
<dbReference type="GO" id="GO:0009103">
    <property type="term" value="P:lipopolysaccharide biosynthetic process"/>
    <property type="evidence" value="ECO:0007669"/>
    <property type="project" value="TreeGrafter"/>
</dbReference>
<feature type="domain" description="Glycosyltransferase subfamily 4-like N-terminal" evidence="3">
    <location>
        <begin position="13"/>
        <end position="163"/>
    </location>
</feature>
<name>A0A849SN94_UNCEI</name>
<dbReference type="InterPro" id="IPR028098">
    <property type="entry name" value="Glyco_trans_4-like_N"/>
</dbReference>
<dbReference type="Pfam" id="PF00534">
    <property type="entry name" value="Glycos_transf_1"/>
    <property type="match status" value="1"/>
</dbReference>
<organism evidence="4 5">
    <name type="scientific">Eiseniibacteriota bacterium</name>
    <dbReference type="NCBI Taxonomy" id="2212470"/>
    <lineage>
        <taxon>Bacteria</taxon>
        <taxon>Candidatus Eiseniibacteriota</taxon>
    </lineage>
</organism>